<evidence type="ECO:0000259" key="2">
    <source>
        <dbReference type="PROSITE" id="PS51704"/>
    </source>
</evidence>
<dbReference type="PANTHER" id="PTHR46211">
    <property type="entry name" value="GLYCEROPHOSPHORYL DIESTER PHOSPHODIESTERASE"/>
    <property type="match status" value="1"/>
</dbReference>
<dbReference type="SUPFAM" id="SSF51695">
    <property type="entry name" value="PLC-like phosphodiesterases"/>
    <property type="match status" value="1"/>
</dbReference>
<evidence type="ECO:0000313" key="4">
    <source>
        <dbReference type="Proteomes" id="UP000278632"/>
    </source>
</evidence>
<dbReference type="RefSeq" id="WP_123192610.1">
    <property type="nucleotide sequence ID" value="NZ_QICD01000020.1"/>
</dbReference>
<dbReference type="GO" id="GO:0006629">
    <property type="term" value="P:lipid metabolic process"/>
    <property type="evidence" value="ECO:0007669"/>
    <property type="project" value="InterPro"/>
</dbReference>
<feature type="transmembrane region" description="Helical" evidence="1">
    <location>
        <begin position="66"/>
        <end position="92"/>
    </location>
</feature>
<reference evidence="4" key="1">
    <citation type="submission" date="2018-05" db="EMBL/GenBank/DDBJ databases">
        <title>Genome Sequencing of selected type strains of the family Eggerthellaceae.</title>
        <authorList>
            <person name="Danylec N."/>
            <person name="Stoll D.A."/>
            <person name="Doetsch A."/>
            <person name="Huch M."/>
        </authorList>
    </citation>
    <scope>NUCLEOTIDE SEQUENCE [LARGE SCALE GENOMIC DNA]</scope>
    <source>
        <strain evidence="4">DSM 16106</strain>
    </source>
</reference>
<organism evidence="3 4">
    <name type="scientific">Paraeggerthella hongkongensis</name>
    <dbReference type="NCBI Taxonomy" id="230658"/>
    <lineage>
        <taxon>Bacteria</taxon>
        <taxon>Bacillati</taxon>
        <taxon>Actinomycetota</taxon>
        <taxon>Coriobacteriia</taxon>
        <taxon>Eggerthellales</taxon>
        <taxon>Eggerthellaceae</taxon>
        <taxon>Paraeggerthella</taxon>
    </lineage>
</organism>
<dbReference type="PROSITE" id="PS51704">
    <property type="entry name" value="GP_PDE"/>
    <property type="match status" value="1"/>
</dbReference>
<feature type="domain" description="GP-PDE" evidence="2">
    <location>
        <begin position="347"/>
        <end position="578"/>
    </location>
</feature>
<keyword evidence="1" id="KW-0812">Transmembrane</keyword>
<keyword evidence="4" id="KW-1185">Reference proteome</keyword>
<feature type="transmembrane region" description="Helical" evidence="1">
    <location>
        <begin position="20"/>
        <end position="46"/>
    </location>
</feature>
<dbReference type="EMBL" id="QICD01000020">
    <property type="protein sequence ID" value="RNL41569.1"/>
    <property type="molecule type" value="Genomic_DNA"/>
</dbReference>
<dbReference type="OrthoDB" id="9758957at2"/>
<feature type="transmembrane region" description="Helical" evidence="1">
    <location>
        <begin position="166"/>
        <end position="191"/>
    </location>
</feature>
<keyword evidence="1" id="KW-1133">Transmembrane helix</keyword>
<comment type="caution">
    <text evidence="3">The sequence shown here is derived from an EMBL/GenBank/DDBJ whole genome shotgun (WGS) entry which is preliminary data.</text>
</comment>
<sequence>MNFIRSTWRLFACNMRTAILFEAGFQIAFAILFIPLSLGLIDFALYVSNLSYLCDANLAAFASHPVTWLCTLLAIITLGLGSLFEMCALVLLMQAGKLERKIGVRELANRTFEQAMRIVHPRNWLLIPFVLLLVPLTNIAVTSSVLTDFRPPEFIMDFIWENNALSIALVVTFAALYVHAFLLAFGVHFFTLQGEDWMQARTSSKSLLRGNHWVLARRILGLLALFVAEAVAAALVGLLALGVLMEGDLPLGAALGLAVVSFAFLIVSQCLLTPFSYAALSSTFYELAEKKNIEVAYRFGKHDPLQHSPLPKRATVAALGLIAFLSSMSYVTAHGLFEPSPEPPAYVEITAHRGGARTAPENTLAAFQQAIDEGADWVELDVQQTADGVLMVMHDANLKRTTGLDKNFWEVTYDEIKDLDNGSWFGPAFSGERVCTLEEALALCKDKIKMNIEVKPDGHGTDLERKTVELINRYNMRDQVVVASISYDALVRVKKADPRMPTMYDMTLAYGYINYIECVDYFSVDDFFVTQQLVNDTRKAGKTIFAWTVNDPANMQRLISYGINGLVTDDVRTAREMAENFEAID</sequence>
<dbReference type="Pfam" id="PF03009">
    <property type="entry name" value="GDPD"/>
    <property type="match status" value="1"/>
</dbReference>
<dbReference type="GO" id="GO:0008081">
    <property type="term" value="F:phosphoric diester hydrolase activity"/>
    <property type="evidence" value="ECO:0007669"/>
    <property type="project" value="InterPro"/>
</dbReference>
<dbReference type="InterPro" id="IPR030395">
    <property type="entry name" value="GP_PDE_dom"/>
</dbReference>
<protein>
    <submittedName>
        <fullName evidence="3">Glycerophosphodiester phosphodiesterase</fullName>
    </submittedName>
</protein>
<gene>
    <name evidence="3" type="ORF">DMP08_09180</name>
</gene>
<keyword evidence="1" id="KW-0472">Membrane</keyword>
<dbReference type="AlphaFoldDB" id="A0A3N0B4B0"/>
<name>A0A3N0B4B0_9ACTN</name>
<evidence type="ECO:0000256" key="1">
    <source>
        <dbReference type="SAM" id="Phobius"/>
    </source>
</evidence>
<feature type="transmembrane region" description="Helical" evidence="1">
    <location>
        <begin position="219"/>
        <end position="245"/>
    </location>
</feature>
<dbReference type="Gene3D" id="3.20.20.190">
    <property type="entry name" value="Phosphatidylinositol (PI) phosphodiesterase"/>
    <property type="match status" value="1"/>
</dbReference>
<proteinExistence type="predicted"/>
<dbReference type="PANTHER" id="PTHR46211:SF8">
    <property type="entry name" value="PHOSPHODIESTERASE"/>
    <property type="match status" value="1"/>
</dbReference>
<dbReference type="CDD" id="cd08579">
    <property type="entry name" value="GDPD_memb_like"/>
    <property type="match status" value="1"/>
</dbReference>
<feature type="transmembrane region" description="Helical" evidence="1">
    <location>
        <begin position="251"/>
        <end position="272"/>
    </location>
</feature>
<dbReference type="InterPro" id="IPR017946">
    <property type="entry name" value="PLC-like_Pdiesterase_TIM-brl"/>
</dbReference>
<evidence type="ECO:0000313" key="3">
    <source>
        <dbReference type="EMBL" id="RNL41569.1"/>
    </source>
</evidence>
<accession>A0A3N0B4B0</accession>
<feature type="transmembrane region" description="Helical" evidence="1">
    <location>
        <begin position="316"/>
        <end position="337"/>
    </location>
</feature>
<dbReference type="Proteomes" id="UP000278632">
    <property type="component" value="Unassembled WGS sequence"/>
</dbReference>
<dbReference type="InterPro" id="IPR018476">
    <property type="entry name" value="GlyceroP-diester-Pdiesterase_M"/>
</dbReference>
<dbReference type="Pfam" id="PF10110">
    <property type="entry name" value="GPDPase_memb"/>
    <property type="match status" value="1"/>
</dbReference>
<feature type="transmembrane region" description="Helical" evidence="1">
    <location>
        <begin position="124"/>
        <end position="146"/>
    </location>
</feature>